<name>A0A0W0G7S2_MONRR</name>
<evidence type="ECO:0000256" key="1">
    <source>
        <dbReference type="ARBA" id="ARBA00001663"/>
    </source>
</evidence>
<keyword evidence="13" id="KW-0804">Transcription</keyword>
<dbReference type="SUPFAM" id="SSF53098">
    <property type="entry name" value="Ribonuclease H-like"/>
    <property type="match status" value="1"/>
</dbReference>
<dbReference type="EMBL" id="LATX01000895">
    <property type="protein sequence ID" value="KTB44593.1"/>
    <property type="molecule type" value="Genomic_DNA"/>
</dbReference>
<dbReference type="GO" id="GO:0030014">
    <property type="term" value="C:CCR4-NOT complex"/>
    <property type="evidence" value="ECO:0007669"/>
    <property type="project" value="InterPro"/>
</dbReference>
<keyword evidence="7" id="KW-0540">Nuclease</keyword>
<evidence type="ECO:0000256" key="3">
    <source>
        <dbReference type="ARBA" id="ARBA00004496"/>
    </source>
</evidence>
<evidence type="ECO:0000256" key="4">
    <source>
        <dbReference type="ARBA" id="ARBA00008372"/>
    </source>
</evidence>
<dbReference type="Pfam" id="PF04857">
    <property type="entry name" value="CAF1"/>
    <property type="match status" value="1"/>
</dbReference>
<evidence type="ECO:0000256" key="14">
    <source>
        <dbReference type="ARBA" id="ARBA00023242"/>
    </source>
</evidence>
<comment type="similarity">
    <text evidence="4">Belongs to the CAF1 family.</text>
</comment>
<keyword evidence="6" id="KW-0963">Cytoplasm</keyword>
<dbReference type="EC" id="3.1.13.4" evidence="5"/>
<organism evidence="16 17">
    <name type="scientific">Moniliophthora roreri</name>
    <name type="common">Frosty pod rot fungus</name>
    <name type="synonym">Monilia roreri</name>
    <dbReference type="NCBI Taxonomy" id="221103"/>
    <lineage>
        <taxon>Eukaryota</taxon>
        <taxon>Fungi</taxon>
        <taxon>Dikarya</taxon>
        <taxon>Basidiomycota</taxon>
        <taxon>Agaricomycotina</taxon>
        <taxon>Agaricomycetes</taxon>
        <taxon>Agaricomycetidae</taxon>
        <taxon>Agaricales</taxon>
        <taxon>Marasmiineae</taxon>
        <taxon>Marasmiaceae</taxon>
        <taxon>Moniliophthora</taxon>
    </lineage>
</organism>
<evidence type="ECO:0000256" key="10">
    <source>
        <dbReference type="ARBA" id="ARBA00022839"/>
    </source>
</evidence>
<sequence>MQSQARIREVWGPNLQEELRLLRDVIETHPYVALDTEFPGVVARPIGNFKTQSEYHYQTMRCNVDLLKIIQVGITLSDEDGNYSTEGSTWQFNFRFNVNGYDFGYFLRLLTGESLPPTEDGFFEVLRQWFPINYDVRYLMREVNPSANKGLLQDFAEELGVLRVGSSHQAGSDSLLISGAFFKIRELYYRDGIDVKSLSGKLFGLGQTTNGLTDSAGRGSATIAEREDRTTTRELHNQTPGPQNQTVAIGLQLQAGNPIQIPPTQYGPMGANGPPYLRTSLVGGR</sequence>
<dbReference type="GO" id="GO:0003723">
    <property type="term" value="F:RNA binding"/>
    <property type="evidence" value="ECO:0007669"/>
    <property type="project" value="UniProtKB-KW"/>
</dbReference>
<evidence type="ECO:0000313" key="16">
    <source>
        <dbReference type="EMBL" id="KTB44593.1"/>
    </source>
</evidence>
<dbReference type="InterPro" id="IPR036397">
    <property type="entry name" value="RNaseH_sf"/>
</dbReference>
<keyword evidence="9" id="KW-0378">Hydrolase</keyword>
<comment type="catalytic activity">
    <reaction evidence="1">
        <text>Exonucleolytic cleavage of poly(A) to 5'-AMP.</text>
        <dbReference type="EC" id="3.1.13.4"/>
    </reaction>
</comment>
<keyword evidence="10" id="KW-0269">Exonuclease</keyword>
<keyword evidence="12" id="KW-0805">Transcription regulation</keyword>
<keyword evidence="8" id="KW-0479">Metal-binding</keyword>
<feature type="region of interest" description="Disordered" evidence="15">
    <location>
        <begin position="214"/>
        <end position="243"/>
    </location>
</feature>
<dbReference type="Proteomes" id="UP000054988">
    <property type="component" value="Unassembled WGS sequence"/>
</dbReference>
<evidence type="ECO:0000256" key="11">
    <source>
        <dbReference type="ARBA" id="ARBA00022884"/>
    </source>
</evidence>
<feature type="compositionally biased region" description="Basic and acidic residues" evidence="15">
    <location>
        <begin position="224"/>
        <end position="236"/>
    </location>
</feature>
<evidence type="ECO:0000256" key="9">
    <source>
        <dbReference type="ARBA" id="ARBA00022801"/>
    </source>
</evidence>
<evidence type="ECO:0000256" key="6">
    <source>
        <dbReference type="ARBA" id="ARBA00022490"/>
    </source>
</evidence>
<evidence type="ECO:0000256" key="2">
    <source>
        <dbReference type="ARBA" id="ARBA00004123"/>
    </source>
</evidence>
<evidence type="ECO:0000256" key="7">
    <source>
        <dbReference type="ARBA" id="ARBA00022722"/>
    </source>
</evidence>
<evidence type="ECO:0000313" key="17">
    <source>
        <dbReference type="Proteomes" id="UP000054988"/>
    </source>
</evidence>
<proteinExistence type="inferred from homology"/>
<reference evidence="16 17" key="1">
    <citation type="submission" date="2015-12" db="EMBL/GenBank/DDBJ databases">
        <title>Draft genome sequence of Moniliophthora roreri, the causal agent of frosty pod rot of cacao.</title>
        <authorList>
            <person name="Aime M.C."/>
            <person name="Diaz-Valderrama J.R."/>
            <person name="Kijpornyongpan T."/>
            <person name="Phillips-Mora W."/>
        </authorList>
    </citation>
    <scope>NUCLEOTIDE SEQUENCE [LARGE SCALE GENOMIC DNA]</scope>
    <source>
        <strain evidence="16 17">MCA 2952</strain>
    </source>
</reference>
<comment type="caution">
    <text evidence="16">The sequence shown here is derived from an EMBL/GenBank/DDBJ whole genome shotgun (WGS) entry which is preliminary data.</text>
</comment>
<dbReference type="GO" id="GO:0005737">
    <property type="term" value="C:cytoplasm"/>
    <property type="evidence" value="ECO:0007669"/>
    <property type="project" value="UniProtKB-SubCell"/>
</dbReference>
<dbReference type="AlphaFoldDB" id="A0A0W0G7S2"/>
<dbReference type="Gene3D" id="3.30.420.10">
    <property type="entry name" value="Ribonuclease H-like superfamily/Ribonuclease H"/>
    <property type="match status" value="2"/>
</dbReference>
<gene>
    <name evidence="16" type="ORF">WG66_2850</name>
</gene>
<keyword evidence="14" id="KW-0539">Nucleus</keyword>
<dbReference type="GO" id="GO:0046872">
    <property type="term" value="F:metal ion binding"/>
    <property type="evidence" value="ECO:0007669"/>
    <property type="project" value="UniProtKB-KW"/>
</dbReference>
<dbReference type="InterPro" id="IPR006941">
    <property type="entry name" value="RNase_CAF1"/>
</dbReference>
<dbReference type="InterPro" id="IPR039637">
    <property type="entry name" value="CNOT7/CNOT8/Pop2"/>
</dbReference>
<evidence type="ECO:0000256" key="8">
    <source>
        <dbReference type="ARBA" id="ARBA00022723"/>
    </source>
</evidence>
<evidence type="ECO:0000256" key="12">
    <source>
        <dbReference type="ARBA" id="ARBA00023015"/>
    </source>
</evidence>
<accession>A0A0W0G7S2</accession>
<dbReference type="InterPro" id="IPR012337">
    <property type="entry name" value="RNaseH-like_sf"/>
</dbReference>
<evidence type="ECO:0000256" key="5">
    <source>
        <dbReference type="ARBA" id="ARBA00012161"/>
    </source>
</evidence>
<dbReference type="GO" id="GO:0005634">
    <property type="term" value="C:nucleus"/>
    <property type="evidence" value="ECO:0007669"/>
    <property type="project" value="UniProtKB-SubCell"/>
</dbReference>
<keyword evidence="11" id="KW-0694">RNA-binding</keyword>
<comment type="subcellular location">
    <subcellularLocation>
        <location evidence="3">Cytoplasm</location>
    </subcellularLocation>
    <subcellularLocation>
        <location evidence="2">Nucleus</location>
    </subcellularLocation>
</comment>
<dbReference type="GO" id="GO:0004535">
    <property type="term" value="F:poly(A)-specific ribonuclease activity"/>
    <property type="evidence" value="ECO:0007669"/>
    <property type="project" value="UniProtKB-EC"/>
</dbReference>
<evidence type="ECO:0000256" key="13">
    <source>
        <dbReference type="ARBA" id="ARBA00023163"/>
    </source>
</evidence>
<protein>
    <recommendedName>
        <fullName evidence="5">poly(A)-specific ribonuclease</fullName>
        <ecNumber evidence="5">3.1.13.4</ecNumber>
    </recommendedName>
</protein>
<evidence type="ECO:0000256" key="15">
    <source>
        <dbReference type="SAM" id="MobiDB-lite"/>
    </source>
</evidence>
<dbReference type="PANTHER" id="PTHR10797">
    <property type="entry name" value="CCR4-NOT TRANSCRIPTION COMPLEX SUBUNIT"/>
    <property type="match status" value="1"/>
</dbReference>